<evidence type="ECO:0000313" key="6">
    <source>
        <dbReference type="Proteomes" id="UP000298517"/>
    </source>
</evidence>
<keyword evidence="6" id="KW-1185">Reference proteome</keyword>
<sequence length="134" mass="14960">MKKTILSIVLLLSVFLVSAKTDLTEKIPDKFSTSVNAFCKLIQMGDFYAVQALIEEGEDVNARSTGLTPLMFAARYNKTKIAKLLIDNGAKLKLKATNNGFTALKWAETSNAKETYNVIKDALQNEKNKKRKKK</sequence>
<dbReference type="Gene3D" id="1.25.40.20">
    <property type="entry name" value="Ankyrin repeat-containing domain"/>
    <property type="match status" value="1"/>
</dbReference>
<dbReference type="EMBL" id="SNQI01000005">
    <property type="protein sequence ID" value="TEW72621.1"/>
    <property type="molecule type" value="Genomic_DNA"/>
</dbReference>
<evidence type="ECO:0000256" key="3">
    <source>
        <dbReference type="PROSITE-ProRule" id="PRU00023"/>
    </source>
</evidence>
<keyword evidence="1" id="KW-0677">Repeat</keyword>
<dbReference type="RefSeq" id="WP_134249065.1">
    <property type="nucleotide sequence ID" value="NZ_SNQI01000005.1"/>
</dbReference>
<name>A0A4Y8ARI5_9FLAO</name>
<evidence type="ECO:0000313" key="5">
    <source>
        <dbReference type="EMBL" id="TEW72621.1"/>
    </source>
</evidence>
<dbReference type="SUPFAM" id="SSF48403">
    <property type="entry name" value="Ankyrin repeat"/>
    <property type="match status" value="1"/>
</dbReference>
<evidence type="ECO:0000256" key="1">
    <source>
        <dbReference type="ARBA" id="ARBA00022737"/>
    </source>
</evidence>
<dbReference type="OrthoDB" id="1374157at2"/>
<gene>
    <name evidence="5" type="ORF">E2488_14335</name>
</gene>
<evidence type="ECO:0000256" key="4">
    <source>
        <dbReference type="SAM" id="SignalP"/>
    </source>
</evidence>
<feature type="repeat" description="ANK" evidence="3">
    <location>
        <begin position="65"/>
        <end position="97"/>
    </location>
</feature>
<protein>
    <submittedName>
        <fullName evidence="5">Ankyrin repeat domain-containing protein</fullName>
    </submittedName>
</protein>
<dbReference type="SMART" id="SM00248">
    <property type="entry name" value="ANK"/>
    <property type="match status" value="3"/>
</dbReference>
<accession>A0A4Y8ARI5</accession>
<dbReference type="PANTHER" id="PTHR24171">
    <property type="entry name" value="ANKYRIN REPEAT DOMAIN-CONTAINING PROTEIN 39-RELATED"/>
    <property type="match status" value="1"/>
</dbReference>
<comment type="caution">
    <text evidence="5">The sequence shown here is derived from an EMBL/GenBank/DDBJ whole genome shotgun (WGS) entry which is preliminary data.</text>
</comment>
<feature type="chain" id="PRO_5021428415" evidence="4">
    <location>
        <begin position="20"/>
        <end position="134"/>
    </location>
</feature>
<dbReference type="PROSITE" id="PS50297">
    <property type="entry name" value="ANK_REP_REGION"/>
    <property type="match status" value="1"/>
</dbReference>
<keyword evidence="4" id="KW-0732">Signal</keyword>
<dbReference type="PROSITE" id="PS50088">
    <property type="entry name" value="ANK_REPEAT"/>
    <property type="match status" value="1"/>
</dbReference>
<dbReference type="InterPro" id="IPR036770">
    <property type="entry name" value="Ankyrin_rpt-contain_sf"/>
</dbReference>
<dbReference type="Pfam" id="PF12796">
    <property type="entry name" value="Ank_2"/>
    <property type="match status" value="1"/>
</dbReference>
<keyword evidence="2 3" id="KW-0040">ANK repeat</keyword>
<proteinExistence type="predicted"/>
<evidence type="ECO:0000256" key="2">
    <source>
        <dbReference type="ARBA" id="ARBA00023043"/>
    </source>
</evidence>
<organism evidence="5 6">
    <name type="scientific">Gramella jeungdoensis</name>
    <dbReference type="NCBI Taxonomy" id="708091"/>
    <lineage>
        <taxon>Bacteria</taxon>
        <taxon>Pseudomonadati</taxon>
        <taxon>Bacteroidota</taxon>
        <taxon>Flavobacteriia</taxon>
        <taxon>Flavobacteriales</taxon>
        <taxon>Flavobacteriaceae</taxon>
        <taxon>Christiangramia</taxon>
    </lineage>
</organism>
<dbReference type="InterPro" id="IPR002110">
    <property type="entry name" value="Ankyrin_rpt"/>
</dbReference>
<reference evidence="5 6" key="1">
    <citation type="journal article" date="2011" name="J. Microbiol.">
        <title>Gramella jeungdoensis sp. nov., isolated from a solar saltern in Korea.</title>
        <authorList>
            <person name="Joung Y."/>
            <person name="Kim H."/>
            <person name="Jang T."/>
            <person name="Ahn T.S."/>
            <person name="Joh K."/>
        </authorList>
    </citation>
    <scope>NUCLEOTIDE SEQUENCE [LARGE SCALE GENOMIC DNA]</scope>
    <source>
        <strain evidence="5 6">KCTC 23123</strain>
    </source>
</reference>
<dbReference type="AlphaFoldDB" id="A0A4Y8ARI5"/>
<feature type="signal peptide" evidence="4">
    <location>
        <begin position="1"/>
        <end position="19"/>
    </location>
</feature>
<dbReference type="Proteomes" id="UP000298517">
    <property type="component" value="Unassembled WGS sequence"/>
</dbReference>